<dbReference type="Pfam" id="PF02579">
    <property type="entry name" value="Nitro_FeMo-Co"/>
    <property type="match status" value="1"/>
</dbReference>
<proteinExistence type="predicted"/>
<dbReference type="PANTHER" id="PTHR42983:SF1">
    <property type="entry name" value="IRON-MOLYBDENUM PROTEIN"/>
    <property type="match status" value="1"/>
</dbReference>
<comment type="caution">
    <text evidence="2">The sequence shown here is derived from an EMBL/GenBank/DDBJ whole genome shotgun (WGS) entry which is preliminary data.</text>
</comment>
<dbReference type="InterPro" id="IPR036105">
    <property type="entry name" value="DiNase_FeMo-co_biosyn_sf"/>
</dbReference>
<dbReference type="Gene3D" id="3.30.420.130">
    <property type="entry name" value="Dinitrogenase iron-molybdenum cofactor biosynthesis domain"/>
    <property type="match status" value="1"/>
</dbReference>
<evidence type="ECO:0000259" key="1">
    <source>
        <dbReference type="Pfam" id="PF02579"/>
    </source>
</evidence>
<dbReference type="SUPFAM" id="SSF53146">
    <property type="entry name" value="Nitrogenase accessory factor-like"/>
    <property type="match status" value="1"/>
</dbReference>
<dbReference type="InterPro" id="IPR003731">
    <property type="entry name" value="Di-Nase_FeMo-co_biosynth"/>
</dbReference>
<accession>J9FQ42</accession>
<protein>
    <submittedName>
        <fullName evidence="2">Dinitrogenase iron-molybdenum cofactor biosynthesis protein</fullName>
    </submittedName>
</protein>
<name>J9FQ42_9ZZZZ</name>
<feature type="non-terminal residue" evidence="2">
    <location>
        <position position="1"/>
    </location>
</feature>
<organism evidence="2">
    <name type="scientific">gut metagenome</name>
    <dbReference type="NCBI Taxonomy" id="749906"/>
    <lineage>
        <taxon>unclassified sequences</taxon>
        <taxon>metagenomes</taxon>
        <taxon>organismal metagenomes</taxon>
    </lineage>
</organism>
<evidence type="ECO:0000313" key="2">
    <source>
        <dbReference type="EMBL" id="EJW91702.1"/>
    </source>
</evidence>
<dbReference type="AlphaFoldDB" id="J9FQ42"/>
<sequence length="95" mass="10060">IFDTDTEKETYIENPAAAAQGGAGIKAAQAVIDAGAEAVILPRLGQNAAEVFEAGQIALYKAEFGSVKHNIELLKNRKLAKLTEFHSGFHGHGGR</sequence>
<gene>
    <name evidence="2" type="ORF">EVA_20190</name>
</gene>
<dbReference type="PANTHER" id="PTHR42983">
    <property type="entry name" value="DINITROGENASE IRON-MOLYBDENUM COFACTOR PROTEIN-RELATED"/>
    <property type="match status" value="1"/>
</dbReference>
<feature type="domain" description="Dinitrogenase iron-molybdenum cofactor biosynthesis" evidence="1">
    <location>
        <begin position="1"/>
        <end position="75"/>
    </location>
</feature>
<reference evidence="2" key="1">
    <citation type="journal article" date="2012" name="PLoS ONE">
        <title>Gene sets for utilization of primary and secondary nutrition supplies in the distal gut of endangered iberian lynx.</title>
        <authorList>
            <person name="Alcaide M."/>
            <person name="Messina E."/>
            <person name="Richter M."/>
            <person name="Bargiela R."/>
            <person name="Peplies J."/>
            <person name="Huws S.A."/>
            <person name="Newbold C.J."/>
            <person name="Golyshin P.N."/>
            <person name="Simon M.A."/>
            <person name="Lopez G."/>
            <person name="Yakimov M.M."/>
            <person name="Ferrer M."/>
        </authorList>
    </citation>
    <scope>NUCLEOTIDE SEQUENCE</scope>
</reference>
<dbReference type="EMBL" id="AMCI01008009">
    <property type="protein sequence ID" value="EJW91702.1"/>
    <property type="molecule type" value="Genomic_DNA"/>
</dbReference>